<evidence type="ECO:0000256" key="1">
    <source>
        <dbReference type="SAM" id="SignalP"/>
    </source>
</evidence>
<proteinExistence type="predicted"/>
<sequence>MLSRPVLAGLSAFIFTRFFCSPCSVCEFQYFPMPHASESLLSQMGCARQSARLGSGVTVSGSCLCLVTGDRRSRAFTRTLSQAKPPTVRVGAAHK</sequence>
<reference evidence="2" key="1">
    <citation type="submission" date="2018-01" db="EMBL/GenBank/DDBJ databases">
        <title>An insight into the sialome of Amazonian anophelines.</title>
        <authorList>
            <person name="Ribeiro J.M."/>
            <person name="Scarpassa V."/>
            <person name="Calvo E."/>
        </authorList>
    </citation>
    <scope>NUCLEOTIDE SEQUENCE</scope>
    <source>
        <tissue evidence="2">Salivary glands</tissue>
    </source>
</reference>
<dbReference type="AlphaFoldDB" id="A0A2M4C962"/>
<feature type="signal peptide" evidence="1">
    <location>
        <begin position="1"/>
        <end position="20"/>
    </location>
</feature>
<keyword evidence="1" id="KW-0732">Signal</keyword>
<accession>A0A2M4C962</accession>
<protein>
    <submittedName>
        <fullName evidence="2">Putative secreted protein</fullName>
    </submittedName>
</protein>
<evidence type="ECO:0000313" key="2">
    <source>
        <dbReference type="EMBL" id="MBW61886.1"/>
    </source>
</evidence>
<feature type="chain" id="PRO_5014675998" evidence="1">
    <location>
        <begin position="21"/>
        <end position="95"/>
    </location>
</feature>
<organism evidence="2">
    <name type="scientific">Anopheles marajoara</name>
    <dbReference type="NCBI Taxonomy" id="58244"/>
    <lineage>
        <taxon>Eukaryota</taxon>
        <taxon>Metazoa</taxon>
        <taxon>Ecdysozoa</taxon>
        <taxon>Arthropoda</taxon>
        <taxon>Hexapoda</taxon>
        <taxon>Insecta</taxon>
        <taxon>Pterygota</taxon>
        <taxon>Neoptera</taxon>
        <taxon>Endopterygota</taxon>
        <taxon>Diptera</taxon>
        <taxon>Nematocera</taxon>
        <taxon>Culicoidea</taxon>
        <taxon>Culicidae</taxon>
        <taxon>Anophelinae</taxon>
        <taxon>Anopheles</taxon>
    </lineage>
</organism>
<dbReference type="EMBL" id="GGFJ01012745">
    <property type="protein sequence ID" value="MBW61886.1"/>
    <property type="molecule type" value="Transcribed_RNA"/>
</dbReference>
<name>A0A2M4C962_9DIPT</name>